<comment type="function">
    <text evidence="6">HflC and HflK could encode or regulate a protease.</text>
</comment>
<dbReference type="PANTHER" id="PTHR43327:SF2">
    <property type="entry name" value="MODULATOR OF FTSH PROTEASE HFLK"/>
    <property type="match status" value="1"/>
</dbReference>
<dbReference type="CDD" id="cd03404">
    <property type="entry name" value="SPFH_HflK"/>
    <property type="match status" value="1"/>
</dbReference>
<evidence type="ECO:0000256" key="5">
    <source>
        <dbReference type="ARBA" id="ARBA00023136"/>
    </source>
</evidence>
<evidence type="ECO:0000256" key="1">
    <source>
        <dbReference type="ARBA" id="ARBA00004167"/>
    </source>
</evidence>
<feature type="transmembrane region" description="Helical" evidence="6">
    <location>
        <begin position="42"/>
        <end position="61"/>
    </location>
</feature>
<keyword evidence="9" id="KW-1185">Reference proteome</keyword>
<dbReference type="SUPFAM" id="SSF117892">
    <property type="entry name" value="Band 7/SPFH domain"/>
    <property type="match status" value="1"/>
</dbReference>
<comment type="similarity">
    <text evidence="2 6">Belongs to the band 7/mec-2 family. HflK subfamily.</text>
</comment>
<dbReference type="InterPro" id="IPR036013">
    <property type="entry name" value="Band_7/SPFH_dom_sf"/>
</dbReference>
<evidence type="ECO:0000256" key="3">
    <source>
        <dbReference type="ARBA" id="ARBA00022692"/>
    </source>
</evidence>
<dbReference type="KEGG" id="doa:AXF15_08485"/>
<dbReference type="PANTHER" id="PTHR43327">
    <property type="entry name" value="STOMATIN-LIKE PROTEIN 2, MITOCHONDRIAL"/>
    <property type="match status" value="1"/>
</dbReference>
<dbReference type="InterPro" id="IPR001107">
    <property type="entry name" value="Band_7"/>
</dbReference>
<evidence type="ECO:0000256" key="2">
    <source>
        <dbReference type="ARBA" id="ARBA00006971"/>
    </source>
</evidence>
<dbReference type="Pfam" id="PF01145">
    <property type="entry name" value="Band_7"/>
    <property type="match status" value="1"/>
</dbReference>
<organism evidence="8 9">
    <name type="scientific">Desulfomicrobium orale DSM 12838</name>
    <dbReference type="NCBI Taxonomy" id="888061"/>
    <lineage>
        <taxon>Bacteria</taxon>
        <taxon>Pseudomonadati</taxon>
        <taxon>Thermodesulfobacteriota</taxon>
        <taxon>Desulfovibrionia</taxon>
        <taxon>Desulfovibrionales</taxon>
        <taxon>Desulfomicrobiaceae</taxon>
        <taxon>Desulfomicrobium</taxon>
    </lineage>
</organism>
<keyword evidence="3 6" id="KW-0812">Transmembrane</keyword>
<comment type="subcellular location">
    <subcellularLocation>
        <location evidence="1">Membrane</location>
        <topology evidence="1">Single-pass membrane protein</topology>
    </subcellularLocation>
</comment>
<dbReference type="EMBL" id="CP014230">
    <property type="protein sequence ID" value="AMD93128.1"/>
    <property type="molecule type" value="Genomic_DNA"/>
</dbReference>
<comment type="subunit">
    <text evidence="6">HflC and HflK may interact to form a multimeric complex.</text>
</comment>
<proteinExistence type="inferred from homology"/>
<feature type="domain" description="Band 7" evidence="7">
    <location>
        <begin position="56"/>
        <end position="238"/>
    </location>
</feature>
<dbReference type="NCBIfam" id="TIGR01933">
    <property type="entry name" value="hflK"/>
    <property type="match status" value="1"/>
</dbReference>
<dbReference type="Gene3D" id="3.30.479.30">
    <property type="entry name" value="Band 7 domain"/>
    <property type="match status" value="1"/>
</dbReference>
<dbReference type="OrthoDB" id="9779595at2"/>
<keyword evidence="5 6" id="KW-0472">Membrane</keyword>
<dbReference type="Proteomes" id="UP000063964">
    <property type="component" value="Chromosome"/>
</dbReference>
<dbReference type="SMART" id="SM00244">
    <property type="entry name" value="PHB"/>
    <property type="match status" value="1"/>
</dbReference>
<dbReference type="InterPro" id="IPR050710">
    <property type="entry name" value="Band7/mec-2_domain"/>
</dbReference>
<evidence type="ECO:0000313" key="8">
    <source>
        <dbReference type="EMBL" id="AMD93128.1"/>
    </source>
</evidence>
<evidence type="ECO:0000256" key="6">
    <source>
        <dbReference type="RuleBase" id="RU364113"/>
    </source>
</evidence>
<evidence type="ECO:0000259" key="7">
    <source>
        <dbReference type="SMART" id="SM00244"/>
    </source>
</evidence>
<keyword evidence="4 6" id="KW-1133">Transmembrane helix</keyword>
<sequence length="360" mass="40822">MNWDWEKLQEKRQRQSGPAHGPDLGDLNEKVKQLRQMSLPGWKIILAAILLIWLGSGIYIVQPDEVGVVKRFGAFNRITEPGPHYRFPFPFESVLTPQVTKIQRLEIGFRGNPASTFSSSSATRLVSEESLMLTGDENIVDVQLTVQFVIENAQNYLFNIANQGKTVKDAAEAAAREVIGYNKIDAALTDDKTTIQNDIRVLLQRILNSYQSGIKIMAVQLQDVHPPRQVIDAFKDVASAKEDKSRFINEAEAYENDLIPRTRGEVAAILNQAQAYKESKIRQAKGESDRFLSVLAEYRKAQDITKKRIYLETMEEIMSRPELEKIIISNDSMQRVFPYLPLQRRAGEIVPERMKEGGSN</sequence>
<dbReference type="InterPro" id="IPR010201">
    <property type="entry name" value="HflK"/>
</dbReference>
<evidence type="ECO:0000256" key="4">
    <source>
        <dbReference type="ARBA" id="ARBA00022989"/>
    </source>
</evidence>
<name>A0A0X8JQN9_9BACT</name>
<dbReference type="AlphaFoldDB" id="A0A0X8JQN9"/>
<evidence type="ECO:0000313" key="9">
    <source>
        <dbReference type="Proteomes" id="UP000063964"/>
    </source>
</evidence>
<dbReference type="GO" id="GO:0016020">
    <property type="term" value="C:membrane"/>
    <property type="evidence" value="ECO:0007669"/>
    <property type="project" value="UniProtKB-SubCell"/>
</dbReference>
<accession>A0A0X8JQN9</accession>
<gene>
    <name evidence="8" type="ORF">AXF15_08485</name>
</gene>
<dbReference type="STRING" id="888061.AXF15_08485"/>
<dbReference type="RefSeq" id="WP_066606005.1">
    <property type="nucleotide sequence ID" value="NZ_CP014230.1"/>
</dbReference>
<reference evidence="9" key="1">
    <citation type="submission" date="2016-02" db="EMBL/GenBank/DDBJ databases">
        <authorList>
            <person name="Holder M.E."/>
            <person name="Ajami N.J."/>
            <person name="Petrosino J.F."/>
        </authorList>
    </citation>
    <scope>NUCLEOTIDE SEQUENCE [LARGE SCALE GENOMIC DNA]</scope>
    <source>
        <strain evidence="9">DSM 12838</strain>
    </source>
</reference>
<protein>
    <recommendedName>
        <fullName evidence="6">Protein HflK</fullName>
    </recommendedName>
</protein>